<organism evidence="4 5">
    <name type="scientific">Tenuifilum thalassicum</name>
    <dbReference type="NCBI Taxonomy" id="2590900"/>
    <lineage>
        <taxon>Bacteria</taxon>
        <taxon>Pseudomonadati</taxon>
        <taxon>Bacteroidota</taxon>
        <taxon>Bacteroidia</taxon>
        <taxon>Bacteroidales</taxon>
        <taxon>Tenuifilaceae</taxon>
        <taxon>Tenuifilum</taxon>
    </lineage>
</organism>
<reference evidence="4 5" key="1">
    <citation type="submission" date="2019-07" db="EMBL/GenBank/DDBJ databases">
        <title>Thalassofilum flectens gen. nov., sp. nov., a novel moderate thermophilic anaerobe from a shallow sea hot spring in Kunashir Island (Russia), representing a new family in the order Bacteroidales, and proposal of Thalassofilacea fam. nov.</title>
        <authorList>
            <person name="Kochetkova T.V."/>
            <person name="Podosokorskaya O.A."/>
            <person name="Novikov A."/>
            <person name="Elcheninov A.G."/>
            <person name="Toshchakov S.V."/>
            <person name="Kublanov I.V."/>
        </authorList>
    </citation>
    <scope>NUCLEOTIDE SEQUENCE [LARGE SCALE GENOMIC DNA]</scope>
    <source>
        <strain evidence="4 5">38-H</strain>
    </source>
</reference>
<dbReference type="Pfam" id="PF01297">
    <property type="entry name" value="ZnuA"/>
    <property type="match status" value="1"/>
</dbReference>
<dbReference type="KEGG" id="ttz:FHG85_00275"/>
<dbReference type="PANTHER" id="PTHR42953:SF3">
    <property type="entry name" value="HIGH-AFFINITY ZINC UPTAKE SYSTEM PROTEIN ZNUA"/>
    <property type="match status" value="1"/>
</dbReference>
<dbReference type="InterPro" id="IPR006127">
    <property type="entry name" value="ZnuA-like"/>
</dbReference>
<protein>
    <submittedName>
        <fullName evidence="4">Zinc ABC transporter substrate-binding protein</fullName>
    </submittedName>
</protein>
<evidence type="ECO:0000256" key="3">
    <source>
        <dbReference type="ARBA" id="ARBA00022729"/>
    </source>
</evidence>
<keyword evidence="3" id="KW-0732">Signal</keyword>
<evidence type="ECO:0000313" key="5">
    <source>
        <dbReference type="Proteomes" id="UP000500961"/>
    </source>
</evidence>
<dbReference type="Gene3D" id="3.40.50.1980">
    <property type="entry name" value="Nitrogenase molybdenum iron protein domain"/>
    <property type="match status" value="2"/>
</dbReference>
<dbReference type="SUPFAM" id="SSF53807">
    <property type="entry name" value="Helical backbone' metal receptor"/>
    <property type="match status" value="1"/>
</dbReference>
<dbReference type="GO" id="GO:0030001">
    <property type="term" value="P:metal ion transport"/>
    <property type="evidence" value="ECO:0007669"/>
    <property type="project" value="InterPro"/>
</dbReference>
<dbReference type="AlphaFoldDB" id="A0A7D3XD32"/>
<keyword evidence="5" id="KW-1185">Reference proteome</keyword>
<accession>A0A7D3XD32</accession>
<gene>
    <name evidence="4" type="ORF">FHG85_00275</name>
</gene>
<name>A0A7D3XD32_9BACT</name>
<dbReference type="PANTHER" id="PTHR42953">
    <property type="entry name" value="HIGH-AFFINITY ZINC UPTAKE SYSTEM PROTEIN ZNUA-RELATED"/>
    <property type="match status" value="1"/>
</dbReference>
<comment type="similarity">
    <text evidence="1">Belongs to the bacterial solute-binding protein 9 family.</text>
</comment>
<dbReference type="PROSITE" id="PS51257">
    <property type="entry name" value="PROKAR_LIPOPROTEIN"/>
    <property type="match status" value="1"/>
</dbReference>
<evidence type="ECO:0000256" key="2">
    <source>
        <dbReference type="ARBA" id="ARBA00022448"/>
    </source>
</evidence>
<evidence type="ECO:0000313" key="4">
    <source>
        <dbReference type="EMBL" id="QKG78767.1"/>
    </source>
</evidence>
<dbReference type="GO" id="GO:0046872">
    <property type="term" value="F:metal ion binding"/>
    <property type="evidence" value="ECO:0007669"/>
    <property type="project" value="InterPro"/>
</dbReference>
<dbReference type="Proteomes" id="UP000500961">
    <property type="component" value="Chromosome"/>
</dbReference>
<dbReference type="InterPro" id="IPR050492">
    <property type="entry name" value="Bact_metal-bind_prot9"/>
</dbReference>
<sequence length="295" mass="32837">MRRIHFAILLASTSFIIAGCANKKEKASKPIIMVSIQPLKYFVDRIADSTIQVKVMVPPGSSPEMFEPTPRQMAELSQAKAYFAIGLLDFEMGMQQKLADNAQFKYVNLSQGVDLIKGECHHEHGDEDAEGHHHAVDPHIWMSTVNAKVMANSIVKNLTMLFPDKEKVFSENLSSFLQEIDSIDQAIRSIVEKSGRKSFIIYHPALSYFARDFGLTQLSIEHEGKSPSAKGVMEVVEHCRNEGITTILSQSQFDTHNSQTIANEIGGTVIKVDPLQENWANSMIHIANAIAGNRK</sequence>
<dbReference type="EMBL" id="CP041345">
    <property type="protein sequence ID" value="QKG78767.1"/>
    <property type="molecule type" value="Genomic_DNA"/>
</dbReference>
<evidence type="ECO:0000256" key="1">
    <source>
        <dbReference type="ARBA" id="ARBA00011028"/>
    </source>
</evidence>
<dbReference type="RefSeq" id="WP_173072283.1">
    <property type="nucleotide sequence ID" value="NZ_CP041345.1"/>
</dbReference>
<proteinExistence type="inferred from homology"/>
<keyword evidence="2" id="KW-0813">Transport</keyword>